<evidence type="ECO:0000256" key="6">
    <source>
        <dbReference type="ARBA" id="ARBA00022871"/>
    </source>
</evidence>
<comment type="caution">
    <text evidence="10">The sequence shown here is derived from an EMBL/GenBank/DDBJ whole genome shotgun (WGS) entry which is preliminary data.</text>
</comment>
<dbReference type="SUPFAM" id="SSF55770">
    <property type="entry name" value="Profilin (actin-binding protein)"/>
    <property type="match status" value="1"/>
</dbReference>
<dbReference type="InterPro" id="IPR048278">
    <property type="entry name" value="PFN"/>
</dbReference>
<comment type="function">
    <text evidence="8">Involved in male fertility. Required for manchette development and acrosome biogenesis during spermiogenesis. Binds in vitro to phospholipids, including phosphatidylinositol 3-phosphate (PtdIns(3)P), phosphatidylinositol 4,5-bisphosphate (PtdIns(4,5)P2), phosphatidylinositol 4-phosphate (PtdIns(4)P) and phosphatidic acid (PA). Contrary to other profilin family members, does not bind to actin in vitro.</text>
</comment>
<dbReference type="Gene3D" id="3.30.450.30">
    <property type="entry name" value="Dynein light chain 2a, cytoplasmic"/>
    <property type="match status" value="1"/>
</dbReference>
<dbReference type="Pfam" id="PF00235">
    <property type="entry name" value="Profilin"/>
    <property type="match status" value="1"/>
</dbReference>
<comment type="subcellular location">
    <subcellularLocation>
        <location evidence="1">Cytoplasm</location>
    </subcellularLocation>
</comment>
<evidence type="ECO:0000256" key="7">
    <source>
        <dbReference type="ARBA" id="ARBA00023121"/>
    </source>
</evidence>
<dbReference type="SMART" id="SM00392">
    <property type="entry name" value="PROF"/>
    <property type="match status" value="1"/>
</dbReference>
<name>A0A2G8K0P6_STIJA</name>
<keyword evidence="3" id="KW-0217">Developmental protein</keyword>
<protein>
    <recommendedName>
        <fullName evidence="9">Profilin</fullName>
    </recommendedName>
</protein>
<reference evidence="10 11" key="1">
    <citation type="journal article" date="2017" name="PLoS Biol.">
        <title>The sea cucumber genome provides insights into morphological evolution and visceral regeneration.</title>
        <authorList>
            <person name="Zhang X."/>
            <person name="Sun L."/>
            <person name="Yuan J."/>
            <person name="Sun Y."/>
            <person name="Gao Y."/>
            <person name="Zhang L."/>
            <person name="Li S."/>
            <person name="Dai H."/>
            <person name="Hamel J.F."/>
            <person name="Liu C."/>
            <person name="Yu Y."/>
            <person name="Liu S."/>
            <person name="Lin W."/>
            <person name="Guo K."/>
            <person name="Jin S."/>
            <person name="Xu P."/>
            <person name="Storey K.B."/>
            <person name="Huan P."/>
            <person name="Zhang T."/>
            <person name="Zhou Y."/>
            <person name="Zhang J."/>
            <person name="Lin C."/>
            <person name="Li X."/>
            <person name="Xing L."/>
            <person name="Huo D."/>
            <person name="Sun M."/>
            <person name="Wang L."/>
            <person name="Mercier A."/>
            <person name="Li F."/>
            <person name="Yang H."/>
            <person name="Xiang J."/>
        </authorList>
    </citation>
    <scope>NUCLEOTIDE SEQUENCE [LARGE SCALE GENOMIC DNA]</scope>
    <source>
        <strain evidence="10">Shaxun</strain>
        <tissue evidence="10">Muscle</tissue>
    </source>
</reference>
<dbReference type="InterPro" id="IPR005455">
    <property type="entry name" value="PFN_euk"/>
</dbReference>
<evidence type="ECO:0000256" key="8">
    <source>
        <dbReference type="ARBA" id="ARBA00059169"/>
    </source>
</evidence>
<dbReference type="GO" id="GO:0003785">
    <property type="term" value="F:actin monomer binding"/>
    <property type="evidence" value="ECO:0007669"/>
    <property type="project" value="TreeGrafter"/>
</dbReference>
<proteinExistence type="inferred from homology"/>
<dbReference type="GO" id="GO:0005938">
    <property type="term" value="C:cell cortex"/>
    <property type="evidence" value="ECO:0007669"/>
    <property type="project" value="TreeGrafter"/>
</dbReference>
<keyword evidence="7" id="KW-0446">Lipid-binding</keyword>
<evidence type="ECO:0000256" key="4">
    <source>
        <dbReference type="ARBA" id="ARBA00022490"/>
    </source>
</evidence>
<dbReference type="Proteomes" id="UP000230750">
    <property type="component" value="Unassembled WGS sequence"/>
</dbReference>
<dbReference type="GO" id="GO:0030154">
    <property type="term" value="P:cell differentiation"/>
    <property type="evidence" value="ECO:0007669"/>
    <property type="project" value="UniProtKB-KW"/>
</dbReference>
<organism evidence="10 11">
    <name type="scientific">Stichopus japonicus</name>
    <name type="common">Sea cucumber</name>
    <dbReference type="NCBI Taxonomy" id="307972"/>
    <lineage>
        <taxon>Eukaryota</taxon>
        <taxon>Metazoa</taxon>
        <taxon>Echinodermata</taxon>
        <taxon>Eleutherozoa</taxon>
        <taxon>Echinozoa</taxon>
        <taxon>Holothuroidea</taxon>
        <taxon>Aspidochirotacea</taxon>
        <taxon>Aspidochirotida</taxon>
        <taxon>Stichopodidae</taxon>
        <taxon>Apostichopus</taxon>
    </lineage>
</organism>
<dbReference type="GO" id="GO:0008289">
    <property type="term" value="F:lipid binding"/>
    <property type="evidence" value="ECO:0007669"/>
    <property type="project" value="UniProtKB-KW"/>
</dbReference>
<keyword evidence="6" id="KW-0744">Spermatogenesis</keyword>
<accession>A0A2G8K0P6</accession>
<keyword evidence="9" id="KW-0009">Actin-binding</keyword>
<evidence type="ECO:0000256" key="9">
    <source>
        <dbReference type="RuleBase" id="RU003909"/>
    </source>
</evidence>
<keyword evidence="5" id="KW-0221">Differentiation</keyword>
<dbReference type="InterPro" id="IPR036140">
    <property type="entry name" value="PFN_sf"/>
</dbReference>
<evidence type="ECO:0000256" key="1">
    <source>
        <dbReference type="ARBA" id="ARBA00004496"/>
    </source>
</evidence>
<dbReference type="PANTHER" id="PTHR11604:SF2">
    <property type="entry name" value="PROFILIN-4"/>
    <property type="match status" value="1"/>
</dbReference>
<dbReference type="STRING" id="307972.A0A2G8K0P6"/>
<evidence type="ECO:0000256" key="5">
    <source>
        <dbReference type="ARBA" id="ARBA00022782"/>
    </source>
</evidence>
<comment type="similarity">
    <text evidence="2 9">Belongs to the profilin family.</text>
</comment>
<evidence type="ECO:0000313" key="10">
    <source>
        <dbReference type="EMBL" id="PIK41576.1"/>
    </source>
</evidence>
<dbReference type="OrthoDB" id="421374at2759"/>
<dbReference type="AlphaFoldDB" id="A0A2G8K0P6"/>
<evidence type="ECO:0000256" key="2">
    <source>
        <dbReference type="ARBA" id="ARBA00010058"/>
    </source>
</evidence>
<evidence type="ECO:0000313" key="11">
    <source>
        <dbReference type="Proteomes" id="UP000230750"/>
    </source>
</evidence>
<dbReference type="CDD" id="cd00148">
    <property type="entry name" value="PROF"/>
    <property type="match status" value="1"/>
</dbReference>
<sequence length="246" mass="27616">MEGQPVQITEDWSNMVVLLGTCDKTGGRVLNELKFGKFSGWNAVQEAVAVVQAGRNECMDESFGRFVVELGSIFVVSMSGAITVTDVDRVDRIEELVKLIINHIDPEVTHRPSQDKLKMNQMQNLLHEALIDTRHVENGAIIRRKDVSLRASSAGFSLSNDQMERFVAAFRDPPRTREEGLFFNERKYKCVRADTSSIYAKCDKIGVVLVKTGSLIVVGTYNDNMYPSVCIEAVEKLASYFKEKDK</sequence>
<gene>
    <name evidence="10" type="ORF">BSL78_21559</name>
</gene>
<keyword evidence="4" id="KW-0963">Cytoplasm</keyword>
<dbReference type="FunFam" id="3.30.450.30:FF:000007">
    <property type="entry name" value="Profilin"/>
    <property type="match status" value="1"/>
</dbReference>
<dbReference type="EMBL" id="MRZV01001006">
    <property type="protein sequence ID" value="PIK41576.1"/>
    <property type="molecule type" value="Genomic_DNA"/>
</dbReference>
<evidence type="ECO:0000256" key="3">
    <source>
        <dbReference type="ARBA" id="ARBA00022473"/>
    </source>
</evidence>
<keyword evidence="11" id="KW-1185">Reference proteome</keyword>
<dbReference type="PANTHER" id="PTHR11604">
    <property type="entry name" value="PROFILIN"/>
    <property type="match status" value="1"/>
</dbReference>
<dbReference type="GO" id="GO:0007283">
    <property type="term" value="P:spermatogenesis"/>
    <property type="evidence" value="ECO:0007669"/>
    <property type="project" value="UniProtKB-KW"/>
</dbReference>